<keyword evidence="2 5" id="KW-0489">Methyltransferase</keyword>
<evidence type="ECO:0000256" key="2">
    <source>
        <dbReference type="ARBA" id="ARBA00022603"/>
    </source>
</evidence>
<evidence type="ECO:0000256" key="5">
    <source>
        <dbReference type="PROSITE-ProRule" id="PRU01016"/>
    </source>
</evidence>
<dbReference type="PANTHER" id="PTHR10629">
    <property type="entry name" value="CYTOSINE-SPECIFIC METHYLTRANSFERASE"/>
    <property type="match status" value="1"/>
</dbReference>
<dbReference type="STRING" id="50376.A0A517L424"/>
<protein>
    <recommendedName>
        <fullName evidence="1">DNA (cytosine-5-)-methyltransferase</fullName>
        <ecNumber evidence="1">2.1.1.37</ecNumber>
    </recommendedName>
</protein>
<dbReference type="InterPro" id="IPR001525">
    <property type="entry name" value="C5_MeTfrase"/>
</dbReference>
<organism evidence="7 8">
    <name type="scientific">Venturia effusa</name>
    <dbReference type="NCBI Taxonomy" id="50376"/>
    <lineage>
        <taxon>Eukaryota</taxon>
        <taxon>Fungi</taxon>
        <taxon>Dikarya</taxon>
        <taxon>Ascomycota</taxon>
        <taxon>Pezizomycotina</taxon>
        <taxon>Dothideomycetes</taxon>
        <taxon>Pleosporomycetidae</taxon>
        <taxon>Venturiales</taxon>
        <taxon>Venturiaceae</taxon>
        <taxon>Venturia</taxon>
    </lineage>
</organism>
<feature type="compositionally biased region" description="Polar residues" evidence="6">
    <location>
        <begin position="113"/>
        <end position="122"/>
    </location>
</feature>
<comment type="similarity">
    <text evidence="5">Belongs to the class I-like SAM-binding methyltransferase superfamily. C5-methyltransferase family.</text>
</comment>
<dbReference type="PROSITE" id="PS51679">
    <property type="entry name" value="SAM_MT_C5"/>
    <property type="match status" value="1"/>
</dbReference>
<sequence>MPRWQETVESSWGEASYDGSNSDTDSVTDSDLESTRTADLSDSEDEEQSQWSGSDSDLDLEEMQSELRYLKVPFQPSSMRKAPTKRRLQQTKSCKQNNRADEVIDLRSPSPSPTETVNISSDNEVESSAKDVTAGRRKLRQDRPRDRTQKLRQTGRVGTARTGDNKRKKIIVSSDEDDSGLEDTRHASRSPTSTSTAIDEDEPRSRGSNIPIIHRQPDQIVRWSIARARNKRHKTIVISSDEDNETTLEGGDPTTRSTRTNRDELPRGHSLNIPSSRRQSRVPHQSPHEATFLSQEDFVELNQYRFRDNDLKSGVTIERQGSSASNERSAFVIFRLLRHTRSRRVYVEGRRYVFTSSLPQVPGSPLGITNEVTAVLVECEADRRCVNDLERFPVDEVKRIWTLKLIAPSGLLPTSQDGSIAGELVCRLILVLRYKTRESWATNGTQVAGTLRPLKPEECNIDIHTHGDQHLFPGSSGKGEGYTFVDICASIGGASEAAKMAGMKITHAIERDTLRAAVYSLNFRDQETIIHTDDLLDLPPDLNISQREAAVLHCSMSCNWWSQAHTVSGKDDENNRALLHEIPKLIARIRPRQVTVEQVPGLIKMREHRGDWYKLMFAIAAAGYAFQWRTINFEELGGHAKRERLIMLASGPGEAMPPWPKSTHGAGPGLLPYITARKALSDLTAPRRPEPDGTQIPGRTVLCKPDELFSWTLVRNRHPTCRIDGYVYSILHWEDRPFTIQELARFQGLSQNREWAGSPTDRAKMIGDAVPPGPFSKILEQVVNTLKETDNGSESVSRSQYDEPFSLMPSTRSTLSRRRNEVSVSRTISPEPASTRRRRAISPAFSFPQKKRSINV</sequence>
<dbReference type="Gene3D" id="3.40.50.150">
    <property type="entry name" value="Vaccinia Virus protein VP39"/>
    <property type="match status" value="1"/>
</dbReference>
<feature type="region of interest" description="Disordered" evidence="6">
    <location>
        <begin position="1"/>
        <end position="215"/>
    </location>
</feature>
<dbReference type="Pfam" id="PF00145">
    <property type="entry name" value="DNA_methylase"/>
    <property type="match status" value="1"/>
</dbReference>
<evidence type="ECO:0000313" key="8">
    <source>
        <dbReference type="Proteomes" id="UP000316270"/>
    </source>
</evidence>
<accession>A0A517L424</accession>
<evidence type="ECO:0000256" key="4">
    <source>
        <dbReference type="ARBA" id="ARBA00022691"/>
    </source>
</evidence>
<dbReference type="Gene3D" id="3.90.120.10">
    <property type="entry name" value="DNA Methylase, subunit A, domain 2"/>
    <property type="match status" value="1"/>
</dbReference>
<keyword evidence="3 5" id="KW-0808">Transferase</keyword>
<dbReference type="SUPFAM" id="SSF53335">
    <property type="entry name" value="S-adenosyl-L-methionine-dependent methyltransferases"/>
    <property type="match status" value="1"/>
</dbReference>
<dbReference type="OrthoDB" id="414133at2759"/>
<evidence type="ECO:0000256" key="1">
    <source>
        <dbReference type="ARBA" id="ARBA00011975"/>
    </source>
</evidence>
<dbReference type="EC" id="2.1.1.37" evidence="1"/>
<keyword evidence="4 5" id="KW-0949">S-adenosyl-L-methionine</keyword>
<dbReference type="GO" id="GO:0044027">
    <property type="term" value="P:negative regulation of gene expression via chromosomal CpG island methylation"/>
    <property type="evidence" value="ECO:0007669"/>
    <property type="project" value="TreeGrafter"/>
</dbReference>
<feature type="region of interest" description="Disordered" evidence="6">
    <location>
        <begin position="789"/>
        <end position="842"/>
    </location>
</feature>
<proteinExistence type="inferred from homology"/>
<reference evidence="7 8" key="1">
    <citation type="submission" date="2019-07" db="EMBL/GenBank/DDBJ databases">
        <title>Finished genome of Venturia effusa.</title>
        <authorList>
            <person name="Young C.A."/>
            <person name="Cox M.P."/>
            <person name="Ganley A.R.D."/>
            <person name="David W.J."/>
        </authorList>
    </citation>
    <scope>NUCLEOTIDE SEQUENCE [LARGE SCALE GENOMIC DNA]</scope>
    <source>
        <strain evidence="8">albino</strain>
    </source>
</reference>
<feature type="compositionally biased region" description="Polar residues" evidence="6">
    <location>
        <begin position="789"/>
        <end position="799"/>
    </location>
</feature>
<gene>
    <name evidence="7" type="ORF">FKW77_009195</name>
</gene>
<dbReference type="Proteomes" id="UP000316270">
    <property type="component" value="Chromosome 4"/>
</dbReference>
<dbReference type="InterPro" id="IPR050390">
    <property type="entry name" value="C5-Methyltransferase"/>
</dbReference>
<name>A0A517L424_9PEZI</name>
<feature type="active site" evidence="5">
    <location>
        <position position="558"/>
    </location>
</feature>
<feature type="region of interest" description="Disordered" evidence="6">
    <location>
        <begin position="236"/>
        <end position="288"/>
    </location>
</feature>
<evidence type="ECO:0000313" key="7">
    <source>
        <dbReference type="EMBL" id="QDS70383.1"/>
    </source>
</evidence>
<dbReference type="AlphaFoldDB" id="A0A517L424"/>
<evidence type="ECO:0000256" key="3">
    <source>
        <dbReference type="ARBA" id="ARBA00022679"/>
    </source>
</evidence>
<evidence type="ECO:0000256" key="6">
    <source>
        <dbReference type="SAM" id="MobiDB-lite"/>
    </source>
</evidence>
<dbReference type="GO" id="GO:0003886">
    <property type="term" value="F:DNA (cytosine-5-)-methyltransferase activity"/>
    <property type="evidence" value="ECO:0007669"/>
    <property type="project" value="UniProtKB-EC"/>
</dbReference>
<dbReference type="GO" id="GO:0003677">
    <property type="term" value="F:DNA binding"/>
    <property type="evidence" value="ECO:0007669"/>
    <property type="project" value="TreeGrafter"/>
</dbReference>
<dbReference type="PANTHER" id="PTHR10629:SF52">
    <property type="entry name" value="DNA (CYTOSINE-5)-METHYLTRANSFERASE 1"/>
    <property type="match status" value="1"/>
</dbReference>
<keyword evidence="8" id="KW-1185">Reference proteome</keyword>
<dbReference type="GO" id="GO:0032259">
    <property type="term" value="P:methylation"/>
    <property type="evidence" value="ECO:0007669"/>
    <property type="project" value="UniProtKB-KW"/>
</dbReference>
<dbReference type="EMBL" id="CP042188">
    <property type="protein sequence ID" value="QDS70383.1"/>
    <property type="molecule type" value="Genomic_DNA"/>
</dbReference>
<dbReference type="InterPro" id="IPR029063">
    <property type="entry name" value="SAM-dependent_MTases_sf"/>
</dbReference>
<dbReference type="GO" id="GO:0005634">
    <property type="term" value="C:nucleus"/>
    <property type="evidence" value="ECO:0007669"/>
    <property type="project" value="TreeGrafter"/>
</dbReference>